<comment type="similarity">
    <text evidence="2">Belongs to the GtrA family.</text>
</comment>
<keyword evidence="9" id="KW-1185">Reference proteome</keyword>
<evidence type="ECO:0000313" key="9">
    <source>
        <dbReference type="Proteomes" id="UP000318521"/>
    </source>
</evidence>
<organism evidence="8 9">
    <name type="scientific">Alkalicoccobacillus porphyridii</name>
    <dbReference type="NCBI Taxonomy" id="2597270"/>
    <lineage>
        <taxon>Bacteria</taxon>
        <taxon>Bacillati</taxon>
        <taxon>Bacillota</taxon>
        <taxon>Bacilli</taxon>
        <taxon>Bacillales</taxon>
        <taxon>Bacillaceae</taxon>
        <taxon>Alkalicoccobacillus</taxon>
    </lineage>
</organism>
<evidence type="ECO:0000256" key="6">
    <source>
        <dbReference type="SAM" id="Phobius"/>
    </source>
</evidence>
<feature type="transmembrane region" description="Helical" evidence="6">
    <location>
        <begin position="12"/>
        <end position="29"/>
    </location>
</feature>
<dbReference type="AlphaFoldDB" id="A0A553ZTA4"/>
<keyword evidence="5 6" id="KW-0472">Membrane</keyword>
<dbReference type="InterPro" id="IPR007267">
    <property type="entry name" value="GtrA_DPMS_TM"/>
</dbReference>
<dbReference type="RefSeq" id="WP_143850686.1">
    <property type="nucleotide sequence ID" value="NZ_VLXZ01000022.1"/>
</dbReference>
<dbReference type="GO" id="GO:0005886">
    <property type="term" value="C:plasma membrane"/>
    <property type="evidence" value="ECO:0007669"/>
    <property type="project" value="TreeGrafter"/>
</dbReference>
<evidence type="ECO:0000313" key="8">
    <source>
        <dbReference type="EMBL" id="TSB44690.1"/>
    </source>
</evidence>
<dbReference type="PANTHER" id="PTHR38459:SF1">
    <property type="entry name" value="PROPHAGE BACTOPRENOL-LINKED GLUCOSE TRANSLOCASE HOMOLOG"/>
    <property type="match status" value="1"/>
</dbReference>
<dbReference type="Pfam" id="PF04138">
    <property type="entry name" value="GtrA_DPMS_TM"/>
    <property type="match status" value="1"/>
</dbReference>
<reference evidence="8 9" key="1">
    <citation type="submission" date="2019-07" db="EMBL/GenBank/DDBJ databases">
        <authorList>
            <person name="Park Y.J."/>
            <person name="Jeong S.E."/>
            <person name="Jung H.S."/>
        </authorList>
    </citation>
    <scope>NUCLEOTIDE SEQUENCE [LARGE SCALE GENOMIC DNA]</scope>
    <source>
        <strain evidence="9">P16(2019)</strain>
    </source>
</reference>
<proteinExistence type="inferred from homology"/>
<dbReference type="PANTHER" id="PTHR38459">
    <property type="entry name" value="PROPHAGE BACTOPRENOL-LINKED GLUCOSE TRANSLOCASE HOMOLOG"/>
    <property type="match status" value="1"/>
</dbReference>
<evidence type="ECO:0000259" key="7">
    <source>
        <dbReference type="Pfam" id="PF04138"/>
    </source>
</evidence>
<accession>A0A553ZTA4</accession>
<evidence type="ECO:0000256" key="3">
    <source>
        <dbReference type="ARBA" id="ARBA00022692"/>
    </source>
</evidence>
<feature type="domain" description="GtrA/DPMS transmembrane" evidence="7">
    <location>
        <begin position="10"/>
        <end position="118"/>
    </location>
</feature>
<dbReference type="InterPro" id="IPR051401">
    <property type="entry name" value="GtrA_CellWall_Glycosyl"/>
</dbReference>
<comment type="caution">
    <text evidence="8">The sequence shown here is derived from an EMBL/GenBank/DDBJ whole genome shotgun (WGS) entry which is preliminary data.</text>
</comment>
<protein>
    <submittedName>
        <fullName evidence="8">GtrA family protein</fullName>
    </submittedName>
</protein>
<gene>
    <name evidence="8" type="ORF">FN960_20245</name>
</gene>
<evidence type="ECO:0000256" key="1">
    <source>
        <dbReference type="ARBA" id="ARBA00004141"/>
    </source>
</evidence>
<feature type="transmembrane region" description="Helical" evidence="6">
    <location>
        <begin position="101"/>
        <end position="122"/>
    </location>
</feature>
<comment type="subcellular location">
    <subcellularLocation>
        <location evidence="1">Membrane</location>
        <topology evidence="1">Multi-pass membrane protein</topology>
    </subcellularLocation>
</comment>
<feature type="transmembrane region" description="Helical" evidence="6">
    <location>
        <begin position="75"/>
        <end position="95"/>
    </location>
</feature>
<dbReference type="Proteomes" id="UP000318521">
    <property type="component" value="Unassembled WGS sequence"/>
</dbReference>
<name>A0A553ZTA4_9BACI</name>
<dbReference type="EMBL" id="VLXZ01000022">
    <property type="protein sequence ID" value="TSB44690.1"/>
    <property type="molecule type" value="Genomic_DNA"/>
</dbReference>
<dbReference type="OrthoDB" id="2666802at2"/>
<keyword evidence="3 6" id="KW-0812">Transmembrane</keyword>
<evidence type="ECO:0000256" key="4">
    <source>
        <dbReference type="ARBA" id="ARBA00022989"/>
    </source>
</evidence>
<feature type="transmembrane region" description="Helical" evidence="6">
    <location>
        <begin position="35"/>
        <end position="55"/>
    </location>
</feature>
<keyword evidence="4 6" id="KW-1133">Transmembrane helix</keyword>
<dbReference type="GO" id="GO:0000271">
    <property type="term" value="P:polysaccharide biosynthetic process"/>
    <property type="evidence" value="ECO:0007669"/>
    <property type="project" value="InterPro"/>
</dbReference>
<evidence type="ECO:0000256" key="5">
    <source>
        <dbReference type="ARBA" id="ARBA00023136"/>
    </source>
</evidence>
<sequence length="131" mass="15005">MKRLNNEFTRFTVVGGVNTMNYYLVFLLLHNVFNLFYLVAHITAFLISMVISYYLNCYFTYGVKPTWKKFFQFPLTQLVNISVSSSLIFVFVEFFSLSSNIAPIAAMFITVPITFLVTGKILKQGGAQHES</sequence>
<evidence type="ECO:0000256" key="2">
    <source>
        <dbReference type="ARBA" id="ARBA00009399"/>
    </source>
</evidence>